<evidence type="ECO:0000256" key="4">
    <source>
        <dbReference type="ARBA" id="ARBA00023136"/>
    </source>
</evidence>
<keyword evidence="3 5" id="KW-1133">Transmembrane helix</keyword>
<dbReference type="InParanoid" id="A0A5Q0BJ22"/>
<evidence type="ECO:0000313" key="6">
    <source>
        <dbReference type="EMBL" id="QFY42201.1"/>
    </source>
</evidence>
<dbReference type="GO" id="GO:0016020">
    <property type="term" value="C:membrane"/>
    <property type="evidence" value="ECO:0007669"/>
    <property type="project" value="UniProtKB-SubCell"/>
</dbReference>
<reference evidence="6 7" key="1">
    <citation type="submission" date="2019-09" db="EMBL/GenBank/DDBJ databases">
        <title>Ecophysiology of the spiral-shaped methanotroph Methylospira mobilis as revealed by the complete genome sequence.</title>
        <authorList>
            <person name="Oshkin I.Y."/>
            <person name="Dedysh S.N."/>
            <person name="Miroshnikov K."/>
            <person name="Danilova O.V."/>
            <person name="Hakobyan A."/>
            <person name="Liesack W."/>
        </authorList>
    </citation>
    <scope>NUCLEOTIDE SEQUENCE [LARGE SCALE GENOMIC DNA]</scope>
    <source>
        <strain evidence="6 7">Shm1</strain>
    </source>
</reference>
<keyword evidence="2 5" id="KW-0812">Transmembrane</keyword>
<dbReference type="RefSeq" id="WP_153248183.1">
    <property type="nucleotide sequence ID" value="NZ_CP044205.1"/>
</dbReference>
<evidence type="ECO:0000256" key="1">
    <source>
        <dbReference type="ARBA" id="ARBA00004370"/>
    </source>
</evidence>
<keyword evidence="7" id="KW-1185">Reference proteome</keyword>
<dbReference type="Proteomes" id="UP000325755">
    <property type="component" value="Chromosome"/>
</dbReference>
<evidence type="ECO:0000256" key="3">
    <source>
        <dbReference type="ARBA" id="ARBA00022989"/>
    </source>
</evidence>
<evidence type="ECO:0000313" key="7">
    <source>
        <dbReference type="Proteomes" id="UP000325755"/>
    </source>
</evidence>
<name>A0A5Q0BJ22_9GAMM</name>
<feature type="transmembrane region" description="Helical" evidence="5">
    <location>
        <begin position="72"/>
        <end position="90"/>
    </location>
</feature>
<dbReference type="FunCoup" id="A0A5Q0BJ22">
    <property type="interactions" value="24"/>
</dbReference>
<dbReference type="KEGG" id="mmob:F6R98_05790"/>
<protein>
    <recommendedName>
        <fullName evidence="8">Glutathione metabolism protein</fullName>
    </recommendedName>
</protein>
<accession>A0A5Q0BJ22</accession>
<proteinExistence type="predicted"/>
<dbReference type="PANTHER" id="PTHR35814:SF1">
    <property type="entry name" value="GLUTATHIONE S-TRANSFERASE-RELATED"/>
    <property type="match status" value="1"/>
</dbReference>
<feature type="transmembrane region" description="Helical" evidence="5">
    <location>
        <begin position="110"/>
        <end position="128"/>
    </location>
</feature>
<dbReference type="Gene3D" id="1.20.120.550">
    <property type="entry name" value="Membrane associated eicosanoid/glutathione metabolism-like domain"/>
    <property type="match status" value="1"/>
</dbReference>
<evidence type="ECO:0000256" key="5">
    <source>
        <dbReference type="SAM" id="Phobius"/>
    </source>
</evidence>
<sequence>MASKYTGFYAALLGLLFVFLSMRVITLRMKLKVSVGDGGHELLTRAIRIHGNFAEYVPFALLLMLLNELAGASMWLIHALGVSLIAARILHIKGIATAESPMAPRKAGMMLTFAVVITGSLSLLFRSIW</sequence>
<evidence type="ECO:0000256" key="2">
    <source>
        <dbReference type="ARBA" id="ARBA00022692"/>
    </source>
</evidence>
<feature type="transmembrane region" description="Helical" evidence="5">
    <location>
        <begin position="46"/>
        <end position="66"/>
    </location>
</feature>
<dbReference type="InterPro" id="IPR001129">
    <property type="entry name" value="Membr-assoc_MAPEG"/>
</dbReference>
<dbReference type="AlphaFoldDB" id="A0A5Q0BJ22"/>
<dbReference type="PANTHER" id="PTHR35814">
    <property type="match status" value="1"/>
</dbReference>
<feature type="transmembrane region" description="Helical" evidence="5">
    <location>
        <begin position="6"/>
        <end position="25"/>
    </location>
</feature>
<gene>
    <name evidence="6" type="ORF">F6R98_05790</name>
</gene>
<dbReference type="SUPFAM" id="SSF161084">
    <property type="entry name" value="MAPEG domain-like"/>
    <property type="match status" value="1"/>
</dbReference>
<keyword evidence="4 5" id="KW-0472">Membrane</keyword>
<evidence type="ECO:0008006" key="8">
    <source>
        <dbReference type="Google" id="ProtNLM"/>
    </source>
</evidence>
<dbReference type="Pfam" id="PF01124">
    <property type="entry name" value="MAPEG"/>
    <property type="match status" value="1"/>
</dbReference>
<dbReference type="OrthoDB" id="8537976at2"/>
<dbReference type="EMBL" id="CP044205">
    <property type="protein sequence ID" value="QFY42201.1"/>
    <property type="molecule type" value="Genomic_DNA"/>
</dbReference>
<organism evidence="6 7">
    <name type="scientific">Candidatus Methylospira mobilis</name>
    <dbReference type="NCBI Taxonomy" id="1808979"/>
    <lineage>
        <taxon>Bacteria</taxon>
        <taxon>Pseudomonadati</taxon>
        <taxon>Pseudomonadota</taxon>
        <taxon>Gammaproteobacteria</taxon>
        <taxon>Methylococcales</taxon>
        <taxon>Methylococcaceae</taxon>
        <taxon>Candidatus Methylospira</taxon>
    </lineage>
</organism>
<comment type="subcellular location">
    <subcellularLocation>
        <location evidence="1">Membrane</location>
    </subcellularLocation>
</comment>
<dbReference type="InterPro" id="IPR023352">
    <property type="entry name" value="MAPEG-like_dom_sf"/>
</dbReference>